<keyword evidence="8 11" id="KW-0460">Magnesium</keyword>
<dbReference type="Gene3D" id="3.30.230.10">
    <property type="match status" value="1"/>
</dbReference>
<keyword evidence="5 11" id="KW-0547">Nucleotide-binding</keyword>
<evidence type="ECO:0000259" key="15">
    <source>
        <dbReference type="Pfam" id="PF10509"/>
    </source>
</evidence>
<name>A0ABW1J5M1_9PSEU</name>
<dbReference type="InterPro" id="IPR000705">
    <property type="entry name" value="Galactokinase"/>
</dbReference>
<dbReference type="InterPro" id="IPR022963">
    <property type="entry name" value="Galactokinase_bac"/>
</dbReference>
<dbReference type="InterPro" id="IPR014721">
    <property type="entry name" value="Ribsml_uS5_D2-typ_fold_subgr"/>
</dbReference>
<evidence type="ECO:0000313" key="16">
    <source>
        <dbReference type="EMBL" id="MFC5995814.1"/>
    </source>
</evidence>
<dbReference type="HAMAP" id="MF_00246">
    <property type="entry name" value="Galactokinase"/>
    <property type="match status" value="1"/>
</dbReference>
<dbReference type="PROSITE" id="PS00106">
    <property type="entry name" value="GALACTOKINASE"/>
    <property type="match status" value="1"/>
</dbReference>
<gene>
    <name evidence="11 16" type="primary">galK</name>
    <name evidence="16" type="ORF">ACFQE5_16515</name>
</gene>
<feature type="binding site" evidence="11">
    <location>
        <begin position="31"/>
        <end position="34"/>
    </location>
    <ligand>
        <name>substrate</name>
    </ligand>
</feature>
<dbReference type="PROSITE" id="PS00627">
    <property type="entry name" value="GHMP_KINASES_ATP"/>
    <property type="match status" value="1"/>
</dbReference>
<evidence type="ECO:0000256" key="3">
    <source>
        <dbReference type="ARBA" id="ARBA00022679"/>
    </source>
</evidence>
<evidence type="ECO:0000256" key="12">
    <source>
        <dbReference type="NCBIfam" id="TIGR00131"/>
    </source>
</evidence>
<dbReference type="SUPFAM" id="SSF55060">
    <property type="entry name" value="GHMP Kinase, C-terminal domain"/>
    <property type="match status" value="1"/>
</dbReference>
<keyword evidence="2 11" id="KW-0963">Cytoplasm</keyword>
<protein>
    <recommendedName>
        <fullName evidence="11 12">Galactokinase</fullName>
        <ecNumber evidence="11 12">2.7.1.6</ecNumber>
    </recommendedName>
    <alternativeName>
        <fullName evidence="11">Galactose kinase</fullName>
    </alternativeName>
</protein>
<dbReference type="PRINTS" id="PR00473">
    <property type="entry name" value="GALCTOKINASE"/>
</dbReference>
<proteinExistence type="inferred from homology"/>
<dbReference type="InterPro" id="IPR006206">
    <property type="entry name" value="Mevalonate/galactokinase"/>
</dbReference>
<dbReference type="InterPro" id="IPR036554">
    <property type="entry name" value="GHMP_kinase_C_sf"/>
</dbReference>
<feature type="active site" description="Proton acceptor" evidence="11">
    <location>
        <position position="174"/>
    </location>
</feature>
<evidence type="ECO:0000256" key="6">
    <source>
        <dbReference type="ARBA" id="ARBA00022777"/>
    </source>
</evidence>
<sequence>MSGAVPLFRRCFGTDPQVGWRAPGRVNLIGEHTDYNDGYVLPIALSLGVTVALARNGSDRLRLVSAQHGQDVATVALDALEPGALSDWTAYPAGVVWQLRRSGLDVGRHGGGLDIAVDGDLPGGAGLSSSAALECAAAMALDELLHLGLTRPQVAAHARAAEHDFVGMPCGVMDQYASLLCTQGHALFLDTRTMTTEQVPLDFAAAGLHLQLIDTRAPHRLVEGHYAERRRSCAEAAAALGVPALRDIDRAALGGALARLSDATARRRTRHVVTENIRVLETVRLLRDGRPDRIGPLLTASHASLRDDYEVSCPELDLAVDAALGAGALGARMTGGGFGGSVIALSVAEDADAIAAAVCEAFAEHGFAAPIRLDAHPAAGAARITVPPRR</sequence>
<evidence type="ECO:0000256" key="2">
    <source>
        <dbReference type="ARBA" id="ARBA00022490"/>
    </source>
</evidence>
<dbReference type="NCBIfam" id="TIGR00131">
    <property type="entry name" value="gal_kin"/>
    <property type="match status" value="1"/>
</dbReference>
<comment type="pathway">
    <text evidence="11">Carbohydrate metabolism; galactose metabolism.</text>
</comment>
<keyword evidence="3 11" id="KW-0808">Transferase</keyword>
<evidence type="ECO:0000256" key="4">
    <source>
        <dbReference type="ARBA" id="ARBA00022723"/>
    </source>
</evidence>
<keyword evidence="10 11" id="KW-0119">Carbohydrate metabolism</keyword>
<dbReference type="GO" id="GO:0004335">
    <property type="term" value="F:galactokinase activity"/>
    <property type="evidence" value="ECO:0007669"/>
    <property type="project" value="UniProtKB-EC"/>
</dbReference>
<evidence type="ECO:0000256" key="9">
    <source>
        <dbReference type="ARBA" id="ARBA00023144"/>
    </source>
</evidence>
<evidence type="ECO:0000256" key="1">
    <source>
        <dbReference type="ARBA" id="ARBA00006566"/>
    </source>
</evidence>
<comment type="subcellular location">
    <subcellularLocation>
        <location evidence="11">Cytoplasm</location>
    </subcellularLocation>
</comment>
<feature type="domain" description="GHMP kinase C-terminal" evidence="14">
    <location>
        <begin position="284"/>
        <end position="363"/>
    </location>
</feature>
<comment type="catalytic activity">
    <reaction evidence="11">
        <text>alpha-D-galactose + ATP = alpha-D-galactose 1-phosphate + ADP + H(+)</text>
        <dbReference type="Rhea" id="RHEA:13553"/>
        <dbReference type="ChEBI" id="CHEBI:15378"/>
        <dbReference type="ChEBI" id="CHEBI:28061"/>
        <dbReference type="ChEBI" id="CHEBI:30616"/>
        <dbReference type="ChEBI" id="CHEBI:58336"/>
        <dbReference type="ChEBI" id="CHEBI:456216"/>
        <dbReference type="EC" id="2.7.1.6"/>
    </reaction>
</comment>
<keyword evidence="17" id="KW-1185">Reference proteome</keyword>
<dbReference type="InterPro" id="IPR006203">
    <property type="entry name" value="GHMP_knse_ATP-bd_CS"/>
</dbReference>
<dbReference type="InterPro" id="IPR006204">
    <property type="entry name" value="GHMP_kinase_N_dom"/>
</dbReference>
<comment type="similarity">
    <text evidence="1 11">Belongs to the GHMP kinase family. GalK subfamily.</text>
</comment>
<feature type="binding site" evidence="11">
    <location>
        <begin position="124"/>
        <end position="130"/>
    </location>
    <ligand>
        <name>ATP</name>
        <dbReference type="ChEBI" id="CHEBI:30616"/>
    </ligand>
</feature>
<evidence type="ECO:0000256" key="7">
    <source>
        <dbReference type="ARBA" id="ARBA00022840"/>
    </source>
</evidence>
<dbReference type="EC" id="2.7.1.6" evidence="11 12"/>
<dbReference type="PRINTS" id="PR00959">
    <property type="entry name" value="MEVGALKINASE"/>
</dbReference>
<comment type="function">
    <text evidence="11">Catalyzes the transfer of the gamma-phosphate of ATP to D-galactose to form alpha-D-galactose-1-phosphate (Gal-1-P).</text>
</comment>
<feature type="site" description="Transition state stabilizer" evidence="11">
    <location>
        <position position="25"/>
    </location>
</feature>
<comment type="caution">
    <text evidence="16">The sequence shown here is derived from an EMBL/GenBank/DDBJ whole genome shotgun (WGS) entry which is preliminary data.</text>
</comment>
<dbReference type="InterPro" id="IPR019741">
    <property type="entry name" value="Galactokinase_CS"/>
</dbReference>
<feature type="binding site" evidence="11">
    <location>
        <position position="65"/>
    </location>
    <ligand>
        <name>ATP</name>
        <dbReference type="ChEBI" id="CHEBI:30616"/>
    </ligand>
</feature>
<keyword evidence="6 11" id="KW-0418">Kinase</keyword>
<keyword evidence="9 11" id="KW-0299">Galactose metabolism</keyword>
<dbReference type="Pfam" id="PF00288">
    <property type="entry name" value="GHMP_kinases_N"/>
    <property type="match status" value="1"/>
</dbReference>
<reference evidence="17" key="1">
    <citation type="journal article" date="2019" name="Int. J. Syst. Evol. Microbiol.">
        <title>The Global Catalogue of Microorganisms (GCM) 10K type strain sequencing project: providing services to taxonomists for standard genome sequencing and annotation.</title>
        <authorList>
            <consortium name="The Broad Institute Genomics Platform"/>
            <consortium name="The Broad Institute Genome Sequencing Center for Infectious Disease"/>
            <person name="Wu L."/>
            <person name="Ma J."/>
        </authorList>
    </citation>
    <scope>NUCLEOTIDE SEQUENCE [LARGE SCALE GENOMIC DNA]</scope>
    <source>
        <strain evidence="17">CCM 8391</strain>
    </source>
</reference>
<accession>A0ABW1J5M1</accession>
<feature type="domain" description="GHMP kinase N-terminal" evidence="13">
    <location>
        <begin position="93"/>
        <end position="180"/>
    </location>
</feature>
<feature type="binding site" evidence="11">
    <location>
        <position position="130"/>
    </location>
    <ligand>
        <name>Mg(2+)</name>
        <dbReference type="ChEBI" id="CHEBI:18420"/>
    </ligand>
</feature>
<evidence type="ECO:0000313" key="17">
    <source>
        <dbReference type="Proteomes" id="UP001596302"/>
    </source>
</evidence>
<dbReference type="Proteomes" id="UP001596302">
    <property type="component" value="Unassembled WGS sequence"/>
</dbReference>
<dbReference type="PANTHER" id="PTHR10457">
    <property type="entry name" value="MEVALONATE KINASE/GALACTOKINASE"/>
    <property type="match status" value="1"/>
</dbReference>
<dbReference type="InterPro" id="IPR013750">
    <property type="entry name" value="GHMP_kinase_C_dom"/>
</dbReference>
<evidence type="ECO:0000259" key="14">
    <source>
        <dbReference type="Pfam" id="PF08544"/>
    </source>
</evidence>
<feature type="binding site" evidence="11">
    <location>
        <position position="162"/>
    </location>
    <ligand>
        <name>Mg(2+)</name>
        <dbReference type="ChEBI" id="CHEBI:18420"/>
    </ligand>
</feature>
<evidence type="ECO:0000256" key="10">
    <source>
        <dbReference type="ARBA" id="ARBA00023277"/>
    </source>
</evidence>
<dbReference type="PIRSF" id="PIRSF000530">
    <property type="entry name" value="Galactokinase"/>
    <property type="match status" value="1"/>
</dbReference>
<feature type="binding site" evidence="11">
    <location>
        <position position="226"/>
    </location>
    <ligand>
        <name>substrate</name>
    </ligand>
</feature>
<feature type="domain" description="Galactokinase N-terminal" evidence="15">
    <location>
        <begin position="7"/>
        <end position="55"/>
    </location>
</feature>
<dbReference type="RefSeq" id="WP_379586118.1">
    <property type="nucleotide sequence ID" value="NZ_JBHSQW010000034.1"/>
</dbReference>
<dbReference type="PANTHER" id="PTHR10457:SF7">
    <property type="entry name" value="GALACTOKINASE-RELATED"/>
    <property type="match status" value="1"/>
</dbReference>
<dbReference type="Pfam" id="PF10509">
    <property type="entry name" value="GalKase_gal_bdg"/>
    <property type="match status" value="1"/>
</dbReference>
<organism evidence="16 17">
    <name type="scientific">Pseudonocardia hispaniensis</name>
    <dbReference type="NCBI Taxonomy" id="904933"/>
    <lineage>
        <taxon>Bacteria</taxon>
        <taxon>Bacillati</taxon>
        <taxon>Actinomycetota</taxon>
        <taxon>Actinomycetes</taxon>
        <taxon>Pseudonocardiales</taxon>
        <taxon>Pseudonocardiaceae</taxon>
        <taxon>Pseudonocardia</taxon>
    </lineage>
</organism>
<dbReference type="EMBL" id="JBHSQW010000034">
    <property type="protein sequence ID" value="MFC5995814.1"/>
    <property type="molecule type" value="Genomic_DNA"/>
</dbReference>
<evidence type="ECO:0000256" key="8">
    <source>
        <dbReference type="ARBA" id="ARBA00022842"/>
    </source>
</evidence>
<dbReference type="InterPro" id="IPR019539">
    <property type="entry name" value="GalKase_N"/>
</dbReference>
<dbReference type="InterPro" id="IPR020568">
    <property type="entry name" value="Ribosomal_Su5_D2-typ_SF"/>
</dbReference>
<evidence type="ECO:0000256" key="5">
    <source>
        <dbReference type="ARBA" id="ARBA00022741"/>
    </source>
</evidence>
<dbReference type="Gene3D" id="3.30.70.890">
    <property type="entry name" value="GHMP kinase, C-terminal domain"/>
    <property type="match status" value="1"/>
</dbReference>
<evidence type="ECO:0000259" key="13">
    <source>
        <dbReference type="Pfam" id="PF00288"/>
    </source>
</evidence>
<evidence type="ECO:0000256" key="11">
    <source>
        <dbReference type="HAMAP-Rule" id="MF_00246"/>
    </source>
</evidence>
<dbReference type="SUPFAM" id="SSF54211">
    <property type="entry name" value="Ribosomal protein S5 domain 2-like"/>
    <property type="match status" value="1"/>
</dbReference>
<keyword evidence="7 11" id="KW-0067">ATP-binding</keyword>
<dbReference type="Pfam" id="PF08544">
    <property type="entry name" value="GHMP_kinases_C"/>
    <property type="match status" value="1"/>
</dbReference>
<keyword evidence="4 11" id="KW-0479">Metal-binding</keyword>